<dbReference type="GO" id="GO:0002768">
    <property type="term" value="P:immune response-regulating cell surface receptor signaling pathway"/>
    <property type="evidence" value="ECO:0007669"/>
    <property type="project" value="TreeGrafter"/>
</dbReference>
<organism evidence="3 4">
    <name type="scientific">Atractosteus spatula</name>
    <name type="common">Alligator gar</name>
    <name type="synonym">Lepisosteus spatula</name>
    <dbReference type="NCBI Taxonomy" id="7917"/>
    <lineage>
        <taxon>Eukaryota</taxon>
        <taxon>Metazoa</taxon>
        <taxon>Chordata</taxon>
        <taxon>Craniata</taxon>
        <taxon>Vertebrata</taxon>
        <taxon>Euteleostomi</taxon>
        <taxon>Actinopterygii</taxon>
        <taxon>Neopterygii</taxon>
        <taxon>Holostei</taxon>
        <taxon>Semionotiformes</taxon>
        <taxon>Lepisosteidae</taxon>
        <taxon>Atractosteus</taxon>
    </lineage>
</organism>
<dbReference type="GO" id="GO:0009897">
    <property type="term" value="C:external side of plasma membrane"/>
    <property type="evidence" value="ECO:0007669"/>
    <property type="project" value="TreeGrafter"/>
</dbReference>
<feature type="disulfide bond" evidence="1">
    <location>
        <begin position="110"/>
        <end position="128"/>
    </location>
</feature>
<comment type="caution">
    <text evidence="1">Lacks conserved residue(s) required for the propagation of feature annotation.</text>
</comment>
<feature type="domain" description="TNFR-Cys" evidence="2">
    <location>
        <begin position="89"/>
        <end position="128"/>
    </location>
</feature>
<dbReference type="GO" id="GO:0006915">
    <property type="term" value="P:apoptotic process"/>
    <property type="evidence" value="ECO:0007669"/>
    <property type="project" value="InterPro"/>
</dbReference>
<accession>A0A8J7TE48</accession>
<dbReference type="AlphaFoldDB" id="A0A8J7TE48"/>
<keyword evidence="1" id="KW-1015">Disulfide bond</keyword>
<dbReference type="PRINTS" id="PR01680">
    <property type="entry name" value="TNFACTORR6"/>
</dbReference>
<comment type="caution">
    <text evidence="3">The sequence shown here is derived from an EMBL/GenBank/DDBJ whole genome shotgun (WGS) entry which is preliminary data.</text>
</comment>
<dbReference type="Gene3D" id="2.10.50.10">
    <property type="entry name" value="Tumor Necrosis Factor Receptor, subunit A, domain 2"/>
    <property type="match status" value="2"/>
</dbReference>
<dbReference type="GO" id="GO:0035631">
    <property type="term" value="C:CD40 receptor complex"/>
    <property type="evidence" value="ECO:0007669"/>
    <property type="project" value="TreeGrafter"/>
</dbReference>
<dbReference type="SUPFAM" id="SSF57586">
    <property type="entry name" value="TNF receptor-like"/>
    <property type="match status" value="3"/>
</dbReference>
<dbReference type="Proteomes" id="UP000736164">
    <property type="component" value="Unassembled WGS sequence"/>
</dbReference>
<keyword evidence="4" id="KW-1185">Reference proteome</keyword>
<dbReference type="PANTHER" id="PTHR46875:SF3">
    <property type="entry name" value="CD40 MOLECULE, TNF RECEPTOR SUPERFAMILY MEMBER 5"/>
    <property type="match status" value="1"/>
</dbReference>
<dbReference type="InterPro" id="IPR052135">
    <property type="entry name" value="TNFRSF5"/>
</dbReference>
<dbReference type="InterPro" id="IPR008063">
    <property type="entry name" value="Fas_rcpt"/>
</dbReference>
<evidence type="ECO:0000259" key="2">
    <source>
        <dbReference type="PROSITE" id="PS50050"/>
    </source>
</evidence>
<evidence type="ECO:0000313" key="4">
    <source>
        <dbReference type="Proteomes" id="UP000736164"/>
    </source>
</evidence>
<dbReference type="Pfam" id="PF00020">
    <property type="entry name" value="TNFR_c6"/>
    <property type="match status" value="1"/>
</dbReference>
<dbReference type="SMART" id="SM00208">
    <property type="entry name" value="TNFR"/>
    <property type="match status" value="3"/>
</dbReference>
<proteinExistence type="predicted"/>
<protein>
    <submittedName>
        <fullName evidence="3">TNR5 factor</fullName>
    </submittedName>
</protein>
<feature type="repeat" description="TNFR-Cys" evidence="1">
    <location>
        <begin position="89"/>
        <end position="128"/>
    </location>
</feature>
<feature type="non-terminal residue" evidence="3">
    <location>
        <position position="192"/>
    </location>
</feature>
<sequence>VSLIATVLTCDETTNYLKNGECCKKCEPGTKMKDEFQPCDKPKCDPCGDGEYMPNYNSDTKCKIQPNCDGNLNFIIEDPGSKTEVGKCVCKEGYHCSSEDCVTCAKHTECEVGEGVRRPGTKDRDTECESCLYESFSNITSAVEKCLKWTECTGDSVEIKAGTPTSDRVCGEYDYEPPATMKEYYFANPVVF</sequence>
<dbReference type="GO" id="GO:0004888">
    <property type="term" value="F:transmembrane signaling receptor activity"/>
    <property type="evidence" value="ECO:0007669"/>
    <property type="project" value="InterPro"/>
</dbReference>
<feature type="non-terminal residue" evidence="3">
    <location>
        <position position="1"/>
    </location>
</feature>
<dbReference type="GO" id="GO:0006955">
    <property type="term" value="P:immune response"/>
    <property type="evidence" value="ECO:0007669"/>
    <property type="project" value="InterPro"/>
</dbReference>
<dbReference type="EMBL" id="JAAWVO010045400">
    <property type="protein sequence ID" value="MBN3319556.1"/>
    <property type="molecule type" value="Genomic_DNA"/>
</dbReference>
<name>A0A8J7TE48_ATRSP</name>
<dbReference type="InterPro" id="IPR001368">
    <property type="entry name" value="TNFR/NGFR_Cys_rich_reg"/>
</dbReference>
<gene>
    <name evidence="3" type="primary">Cd40_1</name>
    <name evidence="3" type="ORF">GTO95_0000952</name>
</gene>
<dbReference type="PANTHER" id="PTHR46875">
    <property type="entry name" value="TUMOR NECROSIS FACTOR RECEPTOR SUPERFAMILY MEMBER 5"/>
    <property type="match status" value="1"/>
</dbReference>
<evidence type="ECO:0000313" key="3">
    <source>
        <dbReference type="EMBL" id="MBN3319556.1"/>
    </source>
</evidence>
<reference evidence="3" key="1">
    <citation type="journal article" date="2021" name="Cell">
        <title>Tracing the genetic footprints of vertebrate landing in non-teleost ray-finned fishes.</title>
        <authorList>
            <person name="Bi X."/>
            <person name="Wang K."/>
            <person name="Yang L."/>
            <person name="Pan H."/>
            <person name="Jiang H."/>
            <person name="Wei Q."/>
            <person name="Fang M."/>
            <person name="Yu H."/>
            <person name="Zhu C."/>
            <person name="Cai Y."/>
            <person name="He Y."/>
            <person name="Gan X."/>
            <person name="Zeng H."/>
            <person name="Yu D."/>
            <person name="Zhu Y."/>
            <person name="Jiang H."/>
            <person name="Qiu Q."/>
            <person name="Yang H."/>
            <person name="Zhang Y.E."/>
            <person name="Wang W."/>
            <person name="Zhu M."/>
            <person name="He S."/>
            <person name="Zhang G."/>
        </authorList>
    </citation>
    <scope>NUCLEOTIDE SEQUENCE</scope>
    <source>
        <strain evidence="3">Allg_001</strain>
    </source>
</reference>
<evidence type="ECO:0000256" key="1">
    <source>
        <dbReference type="PROSITE-ProRule" id="PRU00206"/>
    </source>
</evidence>
<dbReference type="PROSITE" id="PS50050">
    <property type="entry name" value="TNFR_NGFR_2"/>
    <property type="match status" value="1"/>
</dbReference>